<dbReference type="InterPro" id="IPR000515">
    <property type="entry name" value="MetI-like"/>
</dbReference>
<feature type="transmembrane region" description="Helical" evidence="8">
    <location>
        <begin position="342"/>
        <end position="362"/>
    </location>
</feature>
<gene>
    <name evidence="10" type="ORF">METZ01_LOCUS90903</name>
</gene>
<feature type="transmembrane region" description="Helical" evidence="8">
    <location>
        <begin position="237"/>
        <end position="260"/>
    </location>
</feature>
<evidence type="ECO:0000256" key="4">
    <source>
        <dbReference type="ARBA" id="ARBA00022475"/>
    </source>
</evidence>
<dbReference type="EMBL" id="UINC01008454">
    <property type="protein sequence ID" value="SVA38049.1"/>
    <property type="molecule type" value="Genomic_DNA"/>
</dbReference>
<feature type="transmembrane region" description="Helical" evidence="8">
    <location>
        <begin position="290"/>
        <end position="311"/>
    </location>
</feature>
<dbReference type="PANTHER" id="PTHR42929:SF5">
    <property type="entry name" value="ABC TRANSPORTER PERMEASE PROTEIN"/>
    <property type="match status" value="1"/>
</dbReference>
<dbReference type="PROSITE" id="PS50928">
    <property type="entry name" value="ABC_TM1"/>
    <property type="match status" value="1"/>
</dbReference>
<dbReference type="AlphaFoldDB" id="A0A381VCF4"/>
<dbReference type="Gene3D" id="1.10.3720.10">
    <property type="entry name" value="MetI-like"/>
    <property type="match status" value="1"/>
</dbReference>
<dbReference type="GO" id="GO:0005886">
    <property type="term" value="C:plasma membrane"/>
    <property type="evidence" value="ECO:0007669"/>
    <property type="project" value="UniProtKB-SubCell"/>
</dbReference>
<comment type="subcellular location">
    <subcellularLocation>
        <location evidence="1">Cell membrane</location>
        <topology evidence="1">Multi-pass membrane protein</topology>
    </subcellularLocation>
</comment>
<protein>
    <recommendedName>
        <fullName evidence="9">ABC transmembrane type-1 domain-containing protein</fullName>
    </recommendedName>
</protein>
<evidence type="ECO:0000256" key="6">
    <source>
        <dbReference type="ARBA" id="ARBA00022989"/>
    </source>
</evidence>
<proteinExistence type="inferred from homology"/>
<sequence length="422" mass="47398">MADAAQQSEELVTADGKPLRVSLAHAQRRQKVRAVLLVAPLFIFIMVTFIVPIADMLFRSVENSIVKEFLPRSTKLLTQWDPSKKLLPSEEVFAAMVEDIKIGRKNRTITRVGQRLNYEMTGMSSLFRSSGRKVKRINKSPYKPALIMANKKWGDLETWKLIKQFSPSYTDGYFLAAVDARRKTDGTLTRVSEETRIYINLFLRTLKLSLIITIITFILGFPIAYLMAILPTKRSNLLLIFVLLPFWTSLLVRTTSWIVLLQQQGVINEFLVFIGLIGNDNRLQMIHNEIGTIVAMTHILLPFMVLPLFSVMKTIPKSYVRAAISLGAHPWMAFWKIYFPNTVPGIGAGAILVFILAIGYYITPELVGGTTGTFISNRIAYHISGSLNWGLGAALGVILLVVVSILYLVYDKIIGIDNMKLG</sequence>
<dbReference type="GO" id="GO:0055085">
    <property type="term" value="P:transmembrane transport"/>
    <property type="evidence" value="ECO:0007669"/>
    <property type="project" value="InterPro"/>
</dbReference>
<feature type="transmembrane region" description="Helical" evidence="8">
    <location>
        <begin position="208"/>
        <end position="230"/>
    </location>
</feature>
<evidence type="ECO:0000256" key="2">
    <source>
        <dbReference type="ARBA" id="ARBA00007069"/>
    </source>
</evidence>
<organism evidence="10">
    <name type="scientific">marine metagenome</name>
    <dbReference type="NCBI Taxonomy" id="408172"/>
    <lineage>
        <taxon>unclassified sequences</taxon>
        <taxon>metagenomes</taxon>
        <taxon>ecological metagenomes</taxon>
    </lineage>
</organism>
<dbReference type="SUPFAM" id="SSF161098">
    <property type="entry name" value="MetI-like"/>
    <property type="match status" value="1"/>
</dbReference>
<name>A0A381VCF4_9ZZZZ</name>
<keyword evidence="5 8" id="KW-0812">Transmembrane</keyword>
<evidence type="ECO:0000256" key="1">
    <source>
        <dbReference type="ARBA" id="ARBA00004651"/>
    </source>
</evidence>
<dbReference type="PANTHER" id="PTHR42929">
    <property type="entry name" value="INNER MEMBRANE ABC TRANSPORTER PERMEASE PROTEIN YDCU-RELATED-RELATED"/>
    <property type="match status" value="1"/>
</dbReference>
<dbReference type="Pfam" id="PF00528">
    <property type="entry name" value="BPD_transp_1"/>
    <property type="match status" value="1"/>
</dbReference>
<comment type="similarity">
    <text evidence="2">Belongs to the binding-protein-dependent transport system permease family. CysTW subfamily.</text>
</comment>
<accession>A0A381VCF4</accession>
<reference evidence="10" key="1">
    <citation type="submission" date="2018-05" db="EMBL/GenBank/DDBJ databases">
        <authorList>
            <person name="Lanie J.A."/>
            <person name="Ng W.-L."/>
            <person name="Kazmierczak K.M."/>
            <person name="Andrzejewski T.M."/>
            <person name="Davidsen T.M."/>
            <person name="Wayne K.J."/>
            <person name="Tettelin H."/>
            <person name="Glass J.I."/>
            <person name="Rusch D."/>
            <person name="Podicherti R."/>
            <person name="Tsui H.-C.T."/>
            <person name="Winkler M.E."/>
        </authorList>
    </citation>
    <scope>NUCLEOTIDE SEQUENCE</scope>
</reference>
<keyword evidence="4" id="KW-1003">Cell membrane</keyword>
<evidence type="ECO:0000256" key="5">
    <source>
        <dbReference type="ARBA" id="ARBA00022692"/>
    </source>
</evidence>
<evidence type="ECO:0000256" key="3">
    <source>
        <dbReference type="ARBA" id="ARBA00022448"/>
    </source>
</evidence>
<keyword evidence="7 8" id="KW-0472">Membrane</keyword>
<feature type="domain" description="ABC transmembrane type-1" evidence="9">
    <location>
        <begin position="202"/>
        <end position="410"/>
    </location>
</feature>
<evidence type="ECO:0000313" key="10">
    <source>
        <dbReference type="EMBL" id="SVA38049.1"/>
    </source>
</evidence>
<dbReference type="InterPro" id="IPR035906">
    <property type="entry name" value="MetI-like_sf"/>
</dbReference>
<evidence type="ECO:0000259" key="9">
    <source>
        <dbReference type="PROSITE" id="PS50928"/>
    </source>
</evidence>
<evidence type="ECO:0000256" key="8">
    <source>
        <dbReference type="SAM" id="Phobius"/>
    </source>
</evidence>
<keyword evidence="6 8" id="KW-1133">Transmembrane helix</keyword>
<dbReference type="CDD" id="cd06261">
    <property type="entry name" value="TM_PBP2"/>
    <property type="match status" value="1"/>
</dbReference>
<keyword evidence="3" id="KW-0813">Transport</keyword>
<feature type="transmembrane region" description="Helical" evidence="8">
    <location>
        <begin position="389"/>
        <end position="410"/>
    </location>
</feature>
<feature type="transmembrane region" description="Helical" evidence="8">
    <location>
        <begin position="34"/>
        <end position="54"/>
    </location>
</feature>
<evidence type="ECO:0000256" key="7">
    <source>
        <dbReference type="ARBA" id="ARBA00023136"/>
    </source>
</evidence>